<dbReference type="AlphaFoldDB" id="A0A7J6Q1S6"/>
<dbReference type="Proteomes" id="UP000553632">
    <property type="component" value="Unassembled WGS sequence"/>
</dbReference>
<sequence>MRIAASILGGLVGSFAISLLFFARISPLTGLILMWIVRVFPTYSVAQGLTTIFFTGLQNIGAGSFIPKPFDSQILQTCHDTTFFDINGNPFEVCFFVAGDDVIMLFVYGVIYFGLVLWVDFKMNDDKWDPNRDLPVPPEKRGVEDERVIAEKERVSKLDPTTQMIYFKDLKKVFYPGKDNEVWAVRGINYALADGG</sequence>
<feature type="transmembrane region" description="Helical" evidence="1">
    <location>
        <begin position="7"/>
        <end position="37"/>
    </location>
</feature>
<evidence type="ECO:0000313" key="2">
    <source>
        <dbReference type="EMBL" id="KAF4701921.1"/>
    </source>
</evidence>
<reference evidence="4 5" key="1">
    <citation type="submission" date="2020-04" db="EMBL/GenBank/DDBJ databases">
        <title>Perkinsus olseni comparative genomics.</title>
        <authorList>
            <person name="Bogema D.R."/>
        </authorList>
    </citation>
    <scope>NUCLEOTIDE SEQUENCE [LARGE SCALE GENOMIC DNA]</scope>
    <source>
        <strain evidence="2">ATCC PRA-205</strain>
        <strain evidence="3 4">ATCC PRA-207</strain>
    </source>
</reference>
<name>A0A7J6Q1S6_PEROL</name>
<feature type="transmembrane region" description="Helical" evidence="1">
    <location>
        <begin position="102"/>
        <end position="121"/>
    </location>
</feature>
<keyword evidence="1" id="KW-0812">Transmembrane</keyword>
<comment type="caution">
    <text evidence="2">The sequence shown here is derived from an EMBL/GenBank/DDBJ whole genome shotgun (WGS) entry which is preliminary data.</text>
</comment>
<accession>A0A7J6Q1S6</accession>
<protein>
    <submittedName>
        <fullName evidence="2">Uncharacterized protein</fullName>
    </submittedName>
</protein>
<proteinExistence type="predicted"/>
<dbReference type="Proteomes" id="UP000574390">
    <property type="component" value="Unassembled WGS sequence"/>
</dbReference>
<gene>
    <name evidence="2" type="ORF">FOZ62_017704</name>
    <name evidence="3" type="ORF">FOZ63_019100</name>
</gene>
<evidence type="ECO:0000256" key="1">
    <source>
        <dbReference type="SAM" id="Phobius"/>
    </source>
</evidence>
<feature type="non-terminal residue" evidence="2">
    <location>
        <position position="1"/>
    </location>
</feature>
<evidence type="ECO:0000313" key="5">
    <source>
        <dbReference type="Proteomes" id="UP000574390"/>
    </source>
</evidence>
<evidence type="ECO:0000313" key="4">
    <source>
        <dbReference type="Proteomes" id="UP000553632"/>
    </source>
</evidence>
<organism evidence="2 5">
    <name type="scientific">Perkinsus olseni</name>
    <name type="common">Perkinsus atlanticus</name>
    <dbReference type="NCBI Taxonomy" id="32597"/>
    <lineage>
        <taxon>Eukaryota</taxon>
        <taxon>Sar</taxon>
        <taxon>Alveolata</taxon>
        <taxon>Perkinsozoa</taxon>
        <taxon>Perkinsea</taxon>
        <taxon>Perkinsida</taxon>
        <taxon>Perkinsidae</taxon>
        <taxon>Perkinsus</taxon>
    </lineage>
</organism>
<keyword evidence="4" id="KW-1185">Reference proteome</keyword>
<keyword evidence="1" id="KW-0472">Membrane</keyword>
<dbReference type="EMBL" id="JABANM010033045">
    <property type="protein sequence ID" value="KAF4701921.1"/>
    <property type="molecule type" value="Genomic_DNA"/>
</dbReference>
<keyword evidence="1" id="KW-1133">Transmembrane helix</keyword>
<dbReference type="EMBL" id="JABANO010036303">
    <property type="protein sequence ID" value="KAF4702057.1"/>
    <property type="molecule type" value="Genomic_DNA"/>
</dbReference>
<evidence type="ECO:0000313" key="3">
    <source>
        <dbReference type="EMBL" id="KAF4702057.1"/>
    </source>
</evidence>